<evidence type="ECO:0000313" key="1">
    <source>
        <dbReference type="EMBL" id="KFD56746.1"/>
    </source>
</evidence>
<name>A0A085N5Q5_9BILA</name>
<organism evidence="2">
    <name type="scientific">Trichuris suis</name>
    <name type="common">pig whipworm</name>
    <dbReference type="NCBI Taxonomy" id="68888"/>
    <lineage>
        <taxon>Eukaryota</taxon>
        <taxon>Metazoa</taxon>
        <taxon>Ecdysozoa</taxon>
        <taxon>Nematoda</taxon>
        <taxon>Enoplea</taxon>
        <taxon>Dorylaimia</taxon>
        <taxon>Trichinellida</taxon>
        <taxon>Trichuridae</taxon>
        <taxon>Trichuris</taxon>
    </lineage>
</organism>
<gene>
    <name evidence="1" type="ORF">M513_02423</name>
    <name evidence="2" type="ORF">M514_02423</name>
</gene>
<dbReference type="EMBL" id="KL367550">
    <property type="protein sequence ID" value="KFD64801.1"/>
    <property type="molecule type" value="Genomic_DNA"/>
</dbReference>
<evidence type="ECO:0000313" key="3">
    <source>
        <dbReference type="Proteomes" id="UP000030764"/>
    </source>
</evidence>
<reference evidence="2 3" key="1">
    <citation type="journal article" date="2014" name="Nat. Genet.">
        <title>Genome and transcriptome of the porcine whipworm Trichuris suis.</title>
        <authorList>
            <person name="Jex A.R."/>
            <person name="Nejsum P."/>
            <person name="Schwarz E.M."/>
            <person name="Hu L."/>
            <person name="Young N.D."/>
            <person name="Hall R.S."/>
            <person name="Korhonen P.K."/>
            <person name="Liao S."/>
            <person name="Thamsborg S."/>
            <person name="Xia J."/>
            <person name="Xu P."/>
            <person name="Wang S."/>
            <person name="Scheerlinck J.P."/>
            <person name="Hofmann A."/>
            <person name="Sternberg P.W."/>
            <person name="Wang J."/>
            <person name="Gasser R.B."/>
        </authorList>
    </citation>
    <scope>NUCLEOTIDE SEQUENCE [LARGE SCALE GENOMIC DNA]</scope>
    <source>
        <strain evidence="2">DCEP-RM93F</strain>
        <strain evidence="1">DCEP-RM93M</strain>
    </source>
</reference>
<keyword evidence="3" id="KW-1185">Reference proteome</keyword>
<evidence type="ECO:0000313" key="2">
    <source>
        <dbReference type="EMBL" id="KFD64801.1"/>
    </source>
</evidence>
<sequence>MDPGKEHFRHVLFFKYKNPVYKGALHFSNRTHGTRNVRGITMSCAKCRNMDNSYSLMFSKRTGASKNGSVLDLSLTIVINVFRSSAYDLRSSCLLVLKEDHLMIRLRNLGKAGLFRKKTIRMLEEVKLSIALCDSENGIKVSFEKRGRMDGIAVRKANSSKRSMKISAGTGDEALPIGAPRVCEKKQL</sequence>
<proteinExistence type="predicted"/>
<dbReference type="EMBL" id="KL363192">
    <property type="protein sequence ID" value="KFD56746.1"/>
    <property type="molecule type" value="Genomic_DNA"/>
</dbReference>
<dbReference type="Proteomes" id="UP000030764">
    <property type="component" value="Unassembled WGS sequence"/>
</dbReference>
<dbReference type="AlphaFoldDB" id="A0A085N5Q5"/>
<accession>A0A085N5Q5</accession>
<protein>
    <submittedName>
        <fullName evidence="2">Uncharacterized protein</fullName>
    </submittedName>
</protein>
<dbReference type="Proteomes" id="UP000030758">
    <property type="component" value="Unassembled WGS sequence"/>
</dbReference>